<name>A0A4C1UJ16_EUMVA</name>
<evidence type="ECO:0000313" key="2">
    <source>
        <dbReference type="Proteomes" id="UP000299102"/>
    </source>
</evidence>
<sequence length="238" mass="27639">MLTGLQGGYTKFCCFLSEWDSRAKEKHYVVKTWPKRMSLIPGVKNVKEEPLVQSEKNILPPLHIKLGLMKNFVKAMNNDGGGFQYLKTKFPRFSDVKLKEGIFVGPQIRELVKDSNFESTLNEAEKRAWTAFVEVCHNFLGNKKKEDYREIILELLSSYKALKCNMSLKIHFLDSHLDFFPANLGAVSDEHGKRFHQGILHIEKRYNGKWSEAMLSDFCWSLCRETPIENMKRKKTTK</sequence>
<dbReference type="PANTHER" id="PTHR46114:SF2">
    <property type="entry name" value="CULLIN N-TERMINAL DOMAIN-CONTAINING PROTEIN"/>
    <property type="match status" value="1"/>
</dbReference>
<accession>A0A4C1UJ16</accession>
<dbReference type="EMBL" id="BGZK01000181">
    <property type="protein sequence ID" value="GBP26471.1"/>
    <property type="molecule type" value="Genomic_DNA"/>
</dbReference>
<protein>
    <submittedName>
        <fullName evidence="1">Uncharacterized protein</fullName>
    </submittedName>
</protein>
<comment type="caution">
    <text evidence="1">The sequence shown here is derived from an EMBL/GenBank/DDBJ whole genome shotgun (WGS) entry which is preliminary data.</text>
</comment>
<evidence type="ECO:0000313" key="1">
    <source>
        <dbReference type="EMBL" id="GBP26471.1"/>
    </source>
</evidence>
<dbReference type="Proteomes" id="UP000299102">
    <property type="component" value="Unassembled WGS sequence"/>
</dbReference>
<dbReference type="PANTHER" id="PTHR46114">
    <property type="entry name" value="APPLE DOMAIN-CONTAINING PROTEIN"/>
    <property type="match status" value="1"/>
</dbReference>
<dbReference type="OrthoDB" id="8063408at2759"/>
<reference evidence="1 2" key="1">
    <citation type="journal article" date="2019" name="Commun. Biol.">
        <title>The bagworm genome reveals a unique fibroin gene that provides high tensile strength.</title>
        <authorList>
            <person name="Kono N."/>
            <person name="Nakamura H."/>
            <person name="Ohtoshi R."/>
            <person name="Tomita M."/>
            <person name="Numata K."/>
            <person name="Arakawa K."/>
        </authorList>
    </citation>
    <scope>NUCLEOTIDE SEQUENCE [LARGE SCALE GENOMIC DNA]</scope>
</reference>
<dbReference type="AlphaFoldDB" id="A0A4C1UJ16"/>
<organism evidence="1 2">
    <name type="scientific">Eumeta variegata</name>
    <name type="common">Bagworm moth</name>
    <name type="synonym">Eumeta japonica</name>
    <dbReference type="NCBI Taxonomy" id="151549"/>
    <lineage>
        <taxon>Eukaryota</taxon>
        <taxon>Metazoa</taxon>
        <taxon>Ecdysozoa</taxon>
        <taxon>Arthropoda</taxon>
        <taxon>Hexapoda</taxon>
        <taxon>Insecta</taxon>
        <taxon>Pterygota</taxon>
        <taxon>Neoptera</taxon>
        <taxon>Endopterygota</taxon>
        <taxon>Lepidoptera</taxon>
        <taxon>Glossata</taxon>
        <taxon>Ditrysia</taxon>
        <taxon>Tineoidea</taxon>
        <taxon>Psychidae</taxon>
        <taxon>Oiketicinae</taxon>
        <taxon>Eumeta</taxon>
    </lineage>
</organism>
<proteinExistence type="predicted"/>
<keyword evidence="2" id="KW-1185">Reference proteome</keyword>
<gene>
    <name evidence="1" type="ORF">EVAR_85973_1</name>
</gene>